<evidence type="ECO:0000313" key="1">
    <source>
        <dbReference type="EMBL" id="GAA5069619.1"/>
    </source>
</evidence>
<name>A0ABP9L741_9NOCA</name>
<sequence>MDLDRCSTPPTGDDAATIGRVTDPMLRRLIRTAIGLSEDSLDLLTMMSARLRAVEGMTLRDPLDE</sequence>
<comment type="caution">
    <text evidence="1">The sequence shown here is derived from an EMBL/GenBank/DDBJ whole genome shotgun (WGS) entry which is preliminary data.</text>
</comment>
<dbReference type="Proteomes" id="UP001500603">
    <property type="component" value="Unassembled WGS sequence"/>
</dbReference>
<dbReference type="EMBL" id="BAABJM010000010">
    <property type="protein sequence ID" value="GAA5069619.1"/>
    <property type="molecule type" value="Genomic_DNA"/>
</dbReference>
<reference evidence="2" key="1">
    <citation type="journal article" date="2019" name="Int. J. Syst. Evol. Microbiol.">
        <title>The Global Catalogue of Microorganisms (GCM) 10K type strain sequencing project: providing services to taxonomists for standard genome sequencing and annotation.</title>
        <authorList>
            <consortium name="The Broad Institute Genomics Platform"/>
            <consortium name="The Broad Institute Genome Sequencing Center for Infectious Disease"/>
            <person name="Wu L."/>
            <person name="Ma J."/>
        </authorList>
    </citation>
    <scope>NUCLEOTIDE SEQUENCE [LARGE SCALE GENOMIC DNA]</scope>
    <source>
        <strain evidence="2">JCM 18298</strain>
    </source>
</reference>
<keyword evidence="2" id="KW-1185">Reference proteome</keyword>
<evidence type="ECO:0000313" key="2">
    <source>
        <dbReference type="Proteomes" id="UP001500603"/>
    </source>
</evidence>
<dbReference type="RefSeq" id="WP_345499905.1">
    <property type="nucleotide sequence ID" value="NZ_BAABJM010000010.1"/>
</dbReference>
<gene>
    <name evidence="1" type="ORF">GCM10023318_61120</name>
</gene>
<protein>
    <submittedName>
        <fullName evidence="1">Uncharacterized protein</fullName>
    </submittedName>
</protein>
<organism evidence="1 2">
    <name type="scientific">Nocardia callitridis</name>
    <dbReference type="NCBI Taxonomy" id="648753"/>
    <lineage>
        <taxon>Bacteria</taxon>
        <taxon>Bacillati</taxon>
        <taxon>Actinomycetota</taxon>
        <taxon>Actinomycetes</taxon>
        <taxon>Mycobacteriales</taxon>
        <taxon>Nocardiaceae</taxon>
        <taxon>Nocardia</taxon>
    </lineage>
</organism>
<accession>A0ABP9L741</accession>
<proteinExistence type="predicted"/>